<feature type="compositionally biased region" description="Low complexity" evidence="1">
    <location>
        <begin position="27"/>
        <end position="37"/>
    </location>
</feature>
<accession>A0A6J4M2R1</accession>
<feature type="region of interest" description="Disordered" evidence="1">
    <location>
        <begin position="27"/>
        <end position="78"/>
    </location>
</feature>
<proteinExistence type="predicted"/>
<organism evidence="2">
    <name type="scientific">uncultured Gemmatimonadaceae bacterium</name>
    <dbReference type="NCBI Taxonomy" id="246130"/>
    <lineage>
        <taxon>Bacteria</taxon>
        <taxon>Pseudomonadati</taxon>
        <taxon>Gemmatimonadota</taxon>
        <taxon>Gemmatimonadia</taxon>
        <taxon>Gemmatimonadales</taxon>
        <taxon>Gemmatimonadaceae</taxon>
        <taxon>environmental samples</taxon>
    </lineage>
</organism>
<reference evidence="2" key="1">
    <citation type="submission" date="2020-02" db="EMBL/GenBank/DDBJ databases">
        <authorList>
            <person name="Meier V. D."/>
        </authorList>
    </citation>
    <scope>NUCLEOTIDE SEQUENCE</scope>
    <source>
        <strain evidence="2">AVDCRST_MAG40</strain>
    </source>
</reference>
<gene>
    <name evidence="2" type="ORF">AVDCRST_MAG40-2694</name>
</gene>
<dbReference type="AlphaFoldDB" id="A0A6J4M2R1"/>
<evidence type="ECO:0000256" key="1">
    <source>
        <dbReference type="SAM" id="MobiDB-lite"/>
    </source>
</evidence>
<feature type="compositionally biased region" description="Basic and acidic residues" evidence="1">
    <location>
        <begin position="38"/>
        <end position="50"/>
    </location>
</feature>
<dbReference type="EMBL" id="CADCTX010000757">
    <property type="protein sequence ID" value="CAA9347256.1"/>
    <property type="molecule type" value="Genomic_DNA"/>
</dbReference>
<evidence type="ECO:0000313" key="2">
    <source>
        <dbReference type="EMBL" id="CAA9347256.1"/>
    </source>
</evidence>
<name>A0A6J4M2R1_9BACT</name>
<sequence>MSARRVTLAVARAEVAHDLPTALKRLTASRSSAATTRAVERRVDLDDQRRPAPRWRRPAESPRSTRPRFDSSASALVR</sequence>
<protein>
    <submittedName>
        <fullName evidence="2">Uncharacterized protein</fullName>
    </submittedName>
</protein>